<dbReference type="WBParaSite" id="jg8870">
    <property type="protein sequence ID" value="jg8870"/>
    <property type="gene ID" value="jg8870"/>
</dbReference>
<evidence type="ECO:0000313" key="2">
    <source>
        <dbReference type="WBParaSite" id="jg8870"/>
    </source>
</evidence>
<organism evidence="1 2">
    <name type="scientific">Ditylenchus dipsaci</name>
    <dbReference type="NCBI Taxonomy" id="166011"/>
    <lineage>
        <taxon>Eukaryota</taxon>
        <taxon>Metazoa</taxon>
        <taxon>Ecdysozoa</taxon>
        <taxon>Nematoda</taxon>
        <taxon>Chromadorea</taxon>
        <taxon>Rhabditida</taxon>
        <taxon>Tylenchina</taxon>
        <taxon>Tylenchomorpha</taxon>
        <taxon>Sphaerularioidea</taxon>
        <taxon>Anguinidae</taxon>
        <taxon>Anguininae</taxon>
        <taxon>Ditylenchus</taxon>
    </lineage>
</organism>
<dbReference type="AlphaFoldDB" id="A0A915ER02"/>
<keyword evidence="1" id="KW-1185">Reference proteome</keyword>
<reference evidence="2" key="1">
    <citation type="submission" date="2022-11" db="UniProtKB">
        <authorList>
            <consortium name="WormBaseParasite"/>
        </authorList>
    </citation>
    <scope>IDENTIFICATION</scope>
</reference>
<sequence>MVLLADDVLCEVVNFLPRRQVADMAMLNLKMKRIVRFHVNTMHVISELLIQPCNAVYGSAQAEQLSINGTILNPTCQVPDYILFKQIAIDCGVTLIHQSTWSFLRRNLSAFDGCVLAFGRISPDGLPIGCIHCIQYWCEENEADIDFIMHQHPTPTQVSRLRYDIIKRPRKDCDLGIENSKRKREDVLSQKIECFMVVDRTSPPLCIFYVGKESSGRPLRHLVDVQDLPPFAVMSPKERKICELHFQNQYLALVIRQSLHEEEALGFETCMIKFIGLQEWCGRLTNLIHGQEVFKGKPIFPGKTNKLKATFGAYLLHNLPFQSFHALSRCFSLP</sequence>
<proteinExistence type="predicted"/>
<protein>
    <submittedName>
        <fullName evidence="2">F-box domain-containing protein</fullName>
    </submittedName>
</protein>
<accession>A0A915ER02</accession>
<name>A0A915ER02_9BILA</name>
<dbReference type="Pfam" id="PF22945">
    <property type="entry name" value="LEM-3_GIY-YIG"/>
    <property type="match status" value="1"/>
</dbReference>
<dbReference type="Proteomes" id="UP000887574">
    <property type="component" value="Unplaced"/>
</dbReference>
<evidence type="ECO:0000313" key="1">
    <source>
        <dbReference type="Proteomes" id="UP000887574"/>
    </source>
</evidence>